<dbReference type="InterPro" id="IPR023298">
    <property type="entry name" value="ATPase_P-typ_TM_dom_sf"/>
</dbReference>
<accession>A0ABQ6UI38</accession>
<evidence type="ECO:0000256" key="1">
    <source>
        <dbReference type="SAM" id="MobiDB-lite"/>
    </source>
</evidence>
<comment type="caution">
    <text evidence="4">The sequence shown here is derived from an EMBL/GenBank/DDBJ whole genome shotgun (WGS) entry which is preliminary data.</text>
</comment>
<feature type="transmembrane region" description="Helical" evidence="2">
    <location>
        <begin position="124"/>
        <end position="142"/>
    </location>
</feature>
<sequence>MQPGQQRGKGRGLTARTSGLRGGGNIRRGITGQVGDGHRLLRSEKEISSSGWLVPVEPWAARLPSPGRVVGQVRQEVPGCPRTSSASPPLRCGAAIVACQVGTALAARTDRASLRSIGLASNRLLLWGIAFELAFAATIVTVPPLQAIFGTAVPGPAILAILIAFPILVWAPDELRRAVLRHRTGR</sequence>
<keyword evidence="2" id="KW-0812">Transmembrane</keyword>
<dbReference type="Pfam" id="PF00689">
    <property type="entry name" value="Cation_ATPase_C"/>
    <property type="match status" value="1"/>
</dbReference>
<gene>
    <name evidence="4" type="ORF">F6X54_11655</name>
</gene>
<feature type="region of interest" description="Disordered" evidence="1">
    <location>
        <begin position="1"/>
        <end position="32"/>
    </location>
</feature>
<feature type="domain" description="Cation-transporting P-type ATPase C-terminal" evidence="3">
    <location>
        <begin position="95"/>
        <end position="178"/>
    </location>
</feature>
<keyword evidence="5" id="KW-1185">Reference proteome</keyword>
<evidence type="ECO:0000313" key="5">
    <source>
        <dbReference type="Proteomes" id="UP000471364"/>
    </source>
</evidence>
<dbReference type="Gene3D" id="1.20.1110.10">
    <property type="entry name" value="Calcium-transporting ATPase, transmembrane domain"/>
    <property type="match status" value="1"/>
</dbReference>
<evidence type="ECO:0000256" key="2">
    <source>
        <dbReference type="SAM" id="Phobius"/>
    </source>
</evidence>
<organism evidence="4 5">
    <name type="scientific">Micromonospora aurantiaca</name>
    <name type="common">nom. illeg.</name>
    <dbReference type="NCBI Taxonomy" id="47850"/>
    <lineage>
        <taxon>Bacteria</taxon>
        <taxon>Bacillati</taxon>
        <taxon>Actinomycetota</taxon>
        <taxon>Actinomycetes</taxon>
        <taxon>Micromonosporales</taxon>
        <taxon>Micromonosporaceae</taxon>
        <taxon>Micromonospora</taxon>
    </lineage>
</organism>
<dbReference type="InterPro" id="IPR006068">
    <property type="entry name" value="ATPase_P-typ_cation-transptr_C"/>
</dbReference>
<keyword evidence="2" id="KW-0472">Membrane</keyword>
<keyword evidence="2" id="KW-1133">Transmembrane helix</keyword>
<feature type="transmembrane region" description="Helical" evidence="2">
    <location>
        <begin position="148"/>
        <end position="171"/>
    </location>
</feature>
<evidence type="ECO:0000259" key="3">
    <source>
        <dbReference type="Pfam" id="PF00689"/>
    </source>
</evidence>
<name>A0ABQ6UI38_9ACTN</name>
<protein>
    <recommendedName>
        <fullName evidence="3">Cation-transporting P-type ATPase C-terminal domain-containing protein</fullName>
    </recommendedName>
</protein>
<dbReference type="EMBL" id="WAAR01000041">
    <property type="protein sequence ID" value="KAB1116505.1"/>
    <property type="molecule type" value="Genomic_DNA"/>
</dbReference>
<proteinExistence type="predicted"/>
<reference evidence="4 5" key="1">
    <citation type="submission" date="2019-09" db="EMBL/GenBank/DDBJ databases">
        <title>High taxonomic diversity of Micromonospora strains isolated from Medicago sativa nodules in different geographical locations.</title>
        <authorList>
            <person name="Martinez-Hidalgo P."/>
            <person name="Flores-Felix J.D."/>
            <person name="Velazquez E."/>
            <person name="Brau L."/>
            <person name="Trujillo M.E."/>
            <person name="Martinez-Molina E."/>
        </authorList>
    </citation>
    <scope>NUCLEOTIDE SEQUENCE [LARGE SCALE GENOMIC DNA]</scope>
    <source>
        <strain evidence="4 5">ALFB5</strain>
    </source>
</reference>
<dbReference type="SUPFAM" id="SSF81665">
    <property type="entry name" value="Calcium ATPase, transmembrane domain M"/>
    <property type="match status" value="1"/>
</dbReference>
<evidence type="ECO:0000313" key="4">
    <source>
        <dbReference type="EMBL" id="KAB1116505.1"/>
    </source>
</evidence>
<dbReference type="Proteomes" id="UP000471364">
    <property type="component" value="Unassembled WGS sequence"/>
</dbReference>